<organism evidence="1">
    <name type="scientific">viral metagenome</name>
    <dbReference type="NCBI Taxonomy" id="1070528"/>
    <lineage>
        <taxon>unclassified sequences</taxon>
        <taxon>metagenomes</taxon>
        <taxon>organismal metagenomes</taxon>
    </lineage>
</organism>
<dbReference type="EMBL" id="MN740642">
    <property type="protein sequence ID" value="QHS79373.1"/>
    <property type="molecule type" value="Genomic_DNA"/>
</dbReference>
<proteinExistence type="predicted"/>
<evidence type="ECO:0000313" key="1">
    <source>
        <dbReference type="EMBL" id="QHS79373.1"/>
    </source>
</evidence>
<name>A0A6C0AIU1_9ZZZZ</name>
<protein>
    <submittedName>
        <fullName evidence="1">Uncharacterized protein</fullName>
    </submittedName>
</protein>
<sequence>MATCTFKPKAMSYTEYLRSKSSAATVVVDTRPKLSASDFTQRQRFAASQDFPVNGQRLGAVGTSMELTMDPLRSVQSYQKVAGGKVQDASFFTSYCGGQAVGKDVQAGITPNIITQTPSINIQSLPVAQTASDFVRNIQGCKVSLGEQHDPNTLNKPTFVDNTIRNQGDPALCTARPAIHTPAAVSAYPQVPNRPSQAGGQLALKGDRAPGKDVGAFGGNPNYKPGAALRHIPRVEKHHGNDLGVNPKRPFVRYQIPAGTPAHVKINEPNHYPVA</sequence>
<reference evidence="1" key="1">
    <citation type="journal article" date="2020" name="Nature">
        <title>Giant virus diversity and host interactions through global metagenomics.</title>
        <authorList>
            <person name="Schulz F."/>
            <person name="Roux S."/>
            <person name="Paez-Espino D."/>
            <person name="Jungbluth S."/>
            <person name="Walsh D.A."/>
            <person name="Denef V.J."/>
            <person name="McMahon K.D."/>
            <person name="Konstantinidis K.T."/>
            <person name="Eloe-Fadrosh E.A."/>
            <person name="Kyrpides N.C."/>
            <person name="Woyke T."/>
        </authorList>
    </citation>
    <scope>NUCLEOTIDE SEQUENCE</scope>
    <source>
        <strain evidence="1">GVMAG-S-1035237-23</strain>
    </source>
</reference>
<accession>A0A6C0AIU1</accession>
<dbReference type="AlphaFoldDB" id="A0A6C0AIU1"/>